<keyword evidence="6" id="KW-0411">Iron-sulfur</keyword>
<keyword evidence="9" id="KW-1185">Reference proteome</keyword>
<dbReference type="KEGG" id="osg:BST96_18740"/>
<accession>A0A1X9NHT2</accession>
<dbReference type="InterPro" id="IPR015879">
    <property type="entry name" value="Ring_hydroxy_dOase_asu_C_dom"/>
</dbReference>
<evidence type="ECO:0000256" key="2">
    <source>
        <dbReference type="ARBA" id="ARBA00022714"/>
    </source>
</evidence>
<gene>
    <name evidence="8" type="ORF">BST96_18740</name>
</gene>
<dbReference type="InterPro" id="IPR001663">
    <property type="entry name" value="Rng_hydr_dOase-A"/>
</dbReference>
<organism evidence="8 9">
    <name type="scientific">Oceanicoccus sagamiensis</name>
    <dbReference type="NCBI Taxonomy" id="716816"/>
    <lineage>
        <taxon>Bacteria</taxon>
        <taxon>Pseudomonadati</taxon>
        <taxon>Pseudomonadota</taxon>
        <taxon>Gammaproteobacteria</taxon>
        <taxon>Cellvibrionales</taxon>
        <taxon>Spongiibacteraceae</taxon>
        <taxon>Oceanicoccus</taxon>
    </lineage>
</organism>
<dbReference type="GO" id="GO:0051537">
    <property type="term" value="F:2 iron, 2 sulfur cluster binding"/>
    <property type="evidence" value="ECO:0007669"/>
    <property type="project" value="UniProtKB-KW"/>
</dbReference>
<proteinExistence type="predicted"/>
<evidence type="ECO:0000256" key="3">
    <source>
        <dbReference type="ARBA" id="ARBA00022723"/>
    </source>
</evidence>
<dbReference type="SUPFAM" id="SSF50022">
    <property type="entry name" value="ISP domain"/>
    <property type="match status" value="1"/>
</dbReference>
<evidence type="ECO:0000256" key="1">
    <source>
        <dbReference type="ARBA" id="ARBA00001962"/>
    </source>
</evidence>
<dbReference type="InterPro" id="IPR017941">
    <property type="entry name" value="Rieske_2Fe-2S"/>
</dbReference>
<sequence>MKFIATQVDDSVEKMQSMAKQQQQQPGFAIDPYFYRSHVTYQTELKKIIYKSWLYAGHISQVKEQGDYFLFDLGEDSIIISRAESGEIHGSLNICRHRGARVAEEASGHRKTFVCPYHGWVYNTDGSLKAARHMEMKEGFDPDCYGLKQVQVCVFEGLIFINCDVNAASYKPILANIQTQLGAYDLPNAKIAHRHTYQVDANWKLVLENYLECYHCATSHRSYAKMHTLRELEATVEPINTAMLARAAEVTGVPGIEGEYWSIYKGAEEFGACLYTSRYALYDGYLTGSETGQAVAPLMGNIKGYDGGAGDFQLGPLTFMLNYPDHCVLYRFIPRGITQTDMEVVWFVNGDAEEGKDYNKEEVSWLWHHTSLEDEYIILRNNEGVNSHFFEPGPYHPEFEAICIEFVDWYLDALQP</sequence>
<evidence type="ECO:0000259" key="7">
    <source>
        <dbReference type="PROSITE" id="PS51296"/>
    </source>
</evidence>
<dbReference type="GO" id="GO:0005506">
    <property type="term" value="F:iron ion binding"/>
    <property type="evidence" value="ECO:0007669"/>
    <property type="project" value="InterPro"/>
</dbReference>
<comment type="cofactor">
    <cofactor evidence="1">
        <name>Fe cation</name>
        <dbReference type="ChEBI" id="CHEBI:24875"/>
    </cofactor>
</comment>
<evidence type="ECO:0000256" key="5">
    <source>
        <dbReference type="ARBA" id="ARBA00023004"/>
    </source>
</evidence>
<dbReference type="PANTHER" id="PTHR43756">
    <property type="entry name" value="CHOLINE MONOOXYGENASE, CHLOROPLASTIC"/>
    <property type="match status" value="1"/>
</dbReference>
<dbReference type="OrthoDB" id="9769355at2"/>
<dbReference type="AlphaFoldDB" id="A0A1X9NHT2"/>
<keyword evidence="4" id="KW-0560">Oxidoreductase</keyword>
<name>A0A1X9NHT2_9GAMM</name>
<feature type="domain" description="Rieske" evidence="7">
    <location>
        <begin position="54"/>
        <end position="161"/>
    </location>
</feature>
<dbReference type="RefSeq" id="WP_085760151.1">
    <property type="nucleotide sequence ID" value="NZ_CP019343.1"/>
</dbReference>
<keyword evidence="8" id="KW-0223">Dioxygenase</keyword>
<keyword evidence="3" id="KW-0479">Metal-binding</keyword>
<dbReference type="Gene3D" id="2.102.10.10">
    <property type="entry name" value="Rieske [2Fe-2S] iron-sulphur domain"/>
    <property type="match status" value="1"/>
</dbReference>
<evidence type="ECO:0000313" key="8">
    <source>
        <dbReference type="EMBL" id="ARN75952.1"/>
    </source>
</evidence>
<dbReference type="Pfam" id="PF00355">
    <property type="entry name" value="Rieske"/>
    <property type="match status" value="1"/>
</dbReference>
<evidence type="ECO:0000313" key="9">
    <source>
        <dbReference type="Proteomes" id="UP000193450"/>
    </source>
</evidence>
<dbReference type="GO" id="GO:0051213">
    <property type="term" value="F:dioxygenase activity"/>
    <property type="evidence" value="ECO:0007669"/>
    <property type="project" value="UniProtKB-KW"/>
</dbReference>
<dbReference type="InterPro" id="IPR036922">
    <property type="entry name" value="Rieske_2Fe-2S_sf"/>
</dbReference>
<dbReference type="CDD" id="cd03469">
    <property type="entry name" value="Rieske_RO_Alpha_N"/>
    <property type="match status" value="1"/>
</dbReference>
<dbReference type="Proteomes" id="UP000193450">
    <property type="component" value="Chromosome"/>
</dbReference>
<reference evidence="8 9" key="1">
    <citation type="submission" date="2016-11" db="EMBL/GenBank/DDBJ databases">
        <title>Trade-off between light-utilization and light-protection in marine flavobacteria.</title>
        <authorList>
            <person name="Kumagai Y."/>
        </authorList>
    </citation>
    <scope>NUCLEOTIDE SEQUENCE [LARGE SCALE GENOMIC DNA]</scope>
    <source>
        <strain evidence="8 9">NBRC 107125</strain>
    </source>
</reference>
<dbReference type="EMBL" id="CP019343">
    <property type="protein sequence ID" value="ARN75952.1"/>
    <property type="molecule type" value="Genomic_DNA"/>
</dbReference>
<dbReference type="PRINTS" id="PR00090">
    <property type="entry name" value="RNGDIOXGNASE"/>
</dbReference>
<dbReference type="PANTHER" id="PTHR43756:SF5">
    <property type="entry name" value="CHOLINE MONOOXYGENASE, CHLOROPLASTIC"/>
    <property type="match status" value="1"/>
</dbReference>
<dbReference type="STRING" id="716816.BST96_18740"/>
<dbReference type="CDD" id="cd08884">
    <property type="entry name" value="RHO_alpha_C_GbcA-like"/>
    <property type="match status" value="1"/>
</dbReference>
<evidence type="ECO:0000256" key="6">
    <source>
        <dbReference type="ARBA" id="ARBA00023014"/>
    </source>
</evidence>
<dbReference type="Gene3D" id="3.90.380.10">
    <property type="entry name" value="Naphthalene 1,2-dioxygenase Alpha Subunit, Chain A, domain 1"/>
    <property type="match status" value="1"/>
</dbReference>
<evidence type="ECO:0000256" key="4">
    <source>
        <dbReference type="ARBA" id="ARBA00023002"/>
    </source>
</evidence>
<dbReference type="SUPFAM" id="SSF55961">
    <property type="entry name" value="Bet v1-like"/>
    <property type="match status" value="1"/>
</dbReference>
<protein>
    <submittedName>
        <fullName evidence="8">Aromatic-ring-hydroxylating dioxygenase subunit alpha</fullName>
    </submittedName>
</protein>
<keyword evidence="5" id="KW-0408">Iron</keyword>
<keyword evidence="2" id="KW-0001">2Fe-2S</keyword>
<dbReference type="PROSITE" id="PS51296">
    <property type="entry name" value="RIESKE"/>
    <property type="match status" value="1"/>
</dbReference>
<dbReference type="Pfam" id="PF00848">
    <property type="entry name" value="Ring_hydroxyl_A"/>
    <property type="match status" value="1"/>
</dbReference>